<protein>
    <submittedName>
        <fullName evidence="1">Uncharacterized protein</fullName>
    </submittedName>
</protein>
<gene>
    <name evidence="1" type="ORF">S01H4_50367</name>
</gene>
<comment type="caution">
    <text evidence="1">The sequence shown here is derived from an EMBL/GenBank/DDBJ whole genome shotgun (WGS) entry which is preliminary data.</text>
</comment>
<dbReference type="EMBL" id="BART01028592">
    <property type="protein sequence ID" value="GAG91340.1"/>
    <property type="molecule type" value="Genomic_DNA"/>
</dbReference>
<name>X1B893_9ZZZZ</name>
<reference evidence="1" key="1">
    <citation type="journal article" date="2014" name="Front. Microbiol.">
        <title>High frequency of phylogenetically diverse reductive dehalogenase-homologous genes in deep subseafloor sedimentary metagenomes.</title>
        <authorList>
            <person name="Kawai M."/>
            <person name="Futagami T."/>
            <person name="Toyoda A."/>
            <person name="Takaki Y."/>
            <person name="Nishi S."/>
            <person name="Hori S."/>
            <person name="Arai W."/>
            <person name="Tsubouchi T."/>
            <person name="Morono Y."/>
            <person name="Uchiyama I."/>
            <person name="Ito T."/>
            <person name="Fujiyama A."/>
            <person name="Inagaki F."/>
            <person name="Takami H."/>
        </authorList>
    </citation>
    <scope>NUCLEOTIDE SEQUENCE</scope>
    <source>
        <strain evidence="1">Expedition CK06-06</strain>
    </source>
</reference>
<dbReference type="AlphaFoldDB" id="X1B893"/>
<sequence length="63" mass="7237">MQKKSWVGNRRGRMGIGGIPCTRKPFAAHYGEHIVRFCEDKQEARWAIDAAREEERKAKANHG</sequence>
<accession>X1B893</accession>
<organism evidence="1">
    <name type="scientific">marine sediment metagenome</name>
    <dbReference type="NCBI Taxonomy" id="412755"/>
    <lineage>
        <taxon>unclassified sequences</taxon>
        <taxon>metagenomes</taxon>
        <taxon>ecological metagenomes</taxon>
    </lineage>
</organism>
<evidence type="ECO:0000313" key="1">
    <source>
        <dbReference type="EMBL" id="GAG91340.1"/>
    </source>
</evidence>
<proteinExistence type="predicted"/>